<evidence type="ECO:0000313" key="1">
    <source>
        <dbReference type="EMBL" id="MDX8306012.1"/>
    </source>
</evidence>
<sequence>MTNKFEYPDYCPVAVDLREALAAGIEDIDVEDIKALLIYAAETLERQHEYLKFIHASMKSGLPPGSA</sequence>
<protein>
    <submittedName>
        <fullName evidence="1">Uncharacterized protein</fullName>
    </submittedName>
</protein>
<reference evidence="1" key="1">
    <citation type="journal article" date="2023" name="Phytobiomes J">
        <title>Deciphering the key players within the bacterial microbiota associated with aerial crown gall tumors on rhododendron: Insights into the gallobiome.</title>
        <authorList>
            <person name="Kuzmanovic N."/>
            <person name="Nesme J."/>
            <person name="Wolf J."/>
            <person name="Neumann-Schaal M."/>
            <person name="Petersen J."/>
            <person name="Fernandez-Gnecco G."/>
            <person name="Sproeer C."/>
            <person name="Bunk B."/>
            <person name="Overmann J."/>
            <person name="Sorensen S.J."/>
            <person name="Idczak E."/>
            <person name="Smalla K."/>
        </authorList>
    </citation>
    <scope>NUCLEOTIDE SEQUENCE</scope>
    <source>
        <strain evidence="1">Rho-11.1</strain>
    </source>
</reference>
<organism evidence="1">
    <name type="scientific">Agrobacterium rosae</name>
    <dbReference type="NCBI Taxonomy" id="1972867"/>
    <lineage>
        <taxon>Bacteria</taxon>
        <taxon>Pseudomonadati</taxon>
        <taxon>Pseudomonadota</taxon>
        <taxon>Alphaproteobacteria</taxon>
        <taxon>Hyphomicrobiales</taxon>
        <taxon>Rhizobiaceae</taxon>
        <taxon>Rhizobium/Agrobacterium group</taxon>
        <taxon>Agrobacterium</taxon>
    </lineage>
</organism>
<dbReference type="RefSeq" id="WP_320204019.1">
    <property type="nucleotide sequence ID" value="NZ_CP192782.1"/>
</dbReference>
<dbReference type="AlphaFoldDB" id="A0AAW9FN61"/>
<comment type="caution">
    <text evidence="1">The sequence shown here is derived from an EMBL/GenBank/DDBJ whole genome shotgun (WGS) entry which is preliminary data.</text>
</comment>
<name>A0AAW9FN61_9HYPH</name>
<proteinExistence type="predicted"/>
<dbReference type="EMBL" id="JAVRAF010000047">
    <property type="protein sequence ID" value="MDX8306012.1"/>
    <property type="molecule type" value="Genomic_DNA"/>
</dbReference>
<accession>A0AAW9FN61</accession>
<gene>
    <name evidence="1" type="ORF">RMR22_27755</name>
</gene>